<evidence type="ECO:0000313" key="10">
    <source>
        <dbReference type="Proteomes" id="UP000607397"/>
    </source>
</evidence>
<dbReference type="Gene3D" id="1.10.3720.10">
    <property type="entry name" value="MetI-like"/>
    <property type="match status" value="1"/>
</dbReference>
<dbReference type="NCBIfam" id="TIGR01726">
    <property type="entry name" value="HEQRo_perm_3TM"/>
    <property type="match status" value="1"/>
</dbReference>
<dbReference type="GO" id="GO:0006865">
    <property type="term" value="P:amino acid transport"/>
    <property type="evidence" value="ECO:0007669"/>
    <property type="project" value="TreeGrafter"/>
</dbReference>
<feature type="transmembrane region" description="Helical" evidence="7">
    <location>
        <begin position="227"/>
        <end position="251"/>
    </location>
</feature>
<dbReference type="Pfam" id="PF00528">
    <property type="entry name" value="BPD_transp_1"/>
    <property type="match status" value="1"/>
</dbReference>
<accession>A0A8K2A5Z7</accession>
<dbReference type="InterPro" id="IPR043429">
    <property type="entry name" value="ArtM/GltK/GlnP/TcyL/YhdX-like"/>
</dbReference>
<dbReference type="InterPro" id="IPR035906">
    <property type="entry name" value="MetI-like_sf"/>
</dbReference>
<dbReference type="CDD" id="cd06261">
    <property type="entry name" value="TM_PBP2"/>
    <property type="match status" value="1"/>
</dbReference>
<dbReference type="SUPFAM" id="SSF161098">
    <property type="entry name" value="MetI-like"/>
    <property type="match status" value="1"/>
</dbReference>
<dbReference type="Proteomes" id="UP000607397">
    <property type="component" value="Unassembled WGS sequence"/>
</dbReference>
<feature type="transmembrane region" description="Helical" evidence="7">
    <location>
        <begin position="106"/>
        <end position="123"/>
    </location>
</feature>
<feature type="transmembrane region" description="Helical" evidence="7">
    <location>
        <begin position="263"/>
        <end position="280"/>
    </location>
</feature>
<feature type="transmembrane region" description="Helical" evidence="7">
    <location>
        <begin position="187"/>
        <end position="215"/>
    </location>
</feature>
<dbReference type="PANTHER" id="PTHR30614">
    <property type="entry name" value="MEMBRANE COMPONENT OF AMINO ACID ABC TRANSPORTER"/>
    <property type="match status" value="1"/>
</dbReference>
<feature type="transmembrane region" description="Helical" evidence="7">
    <location>
        <begin position="300"/>
        <end position="318"/>
    </location>
</feature>
<dbReference type="AlphaFoldDB" id="A0A8K2A5Z7"/>
<evidence type="ECO:0000256" key="2">
    <source>
        <dbReference type="ARBA" id="ARBA00022448"/>
    </source>
</evidence>
<protein>
    <submittedName>
        <fullName evidence="9">ABC transporter permease subunit</fullName>
    </submittedName>
</protein>
<comment type="caution">
    <text evidence="9">The sequence shown here is derived from an EMBL/GenBank/DDBJ whole genome shotgun (WGS) entry which is preliminary data.</text>
</comment>
<keyword evidence="3" id="KW-1003">Cell membrane</keyword>
<evidence type="ECO:0000313" key="9">
    <source>
        <dbReference type="EMBL" id="NCJ04974.1"/>
    </source>
</evidence>
<evidence type="ECO:0000256" key="3">
    <source>
        <dbReference type="ARBA" id="ARBA00022475"/>
    </source>
</evidence>
<reference evidence="9" key="1">
    <citation type="submission" date="2019-12" db="EMBL/GenBank/DDBJ databases">
        <title>High-Quality draft genome sequences of three cyanobacteria isolated from the limestone walls of the Old Cathedral of Coimbra.</title>
        <authorList>
            <person name="Tiago I."/>
            <person name="Soares F."/>
            <person name="Portugal A."/>
        </authorList>
    </citation>
    <scope>NUCLEOTIDE SEQUENCE [LARGE SCALE GENOMIC DNA]</scope>
    <source>
        <strain evidence="9">C</strain>
    </source>
</reference>
<dbReference type="PANTHER" id="PTHR30614:SF41">
    <property type="entry name" value="INNER MEMBRANE AMINO-ACID ABC TRANSPORTER PERMEASE PROTEIN YHDY"/>
    <property type="match status" value="1"/>
</dbReference>
<evidence type="ECO:0000256" key="6">
    <source>
        <dbReference type="ARBA" id="ARBA00023136"/>
    </source>
</evidence>
<evidence type="ECO:0000256" key="5">
    <source>
        <dbReference type="ARBA" id="ARBA00022989"/>
    </source>
</evidence>
<name>A0A8K2A5Z7_9CYAN</name>
<feature type="transmembrane region" description="Helical" evidence="7">
    <location>
        <begin position="24"/>
        <end position="43"/>
    </location>
</feature>
<dbReference type="InterPro" id="IPR010065">
    <property type="entry name" value="AA_ABC_transptr_permease_3TM"/>
</dbReference>
<keyword evidence="2 7" id="KW-0813">Transport</keyword>
<dbReference type="GO" id="GO:0043190">
    <property type="term" value="C:ATP-binding cassette (ABC) transporter complex"/>
    <property type="evidence" value="ECO:0007669"/>
    <property type="project" value="InterPro"/>
</dbReference>
<evidence type="ECO:0000259" key="8">
    <source>
        <dbReference type="PROSITE" id="PS50928"/>
    </source>
</evidence>
<organism evidence="9 10">
    <name type="scientific">Petrachloros mirabilis ULC683</name>
    <dbReference type="NCBI Taxonomy" id="2781853"/>
    <lineage>
        <taxon>Bacteria</taxon>
        <taxon>Bacillati</taxon>
        <taxon>Cyanobacteriota</taxon>
        <taxon>Cyanophyceae</taxon>
        <taxon>Synechococcales</taxon>
        <taxon>Petrachlorosaceae</taxon>
        <taxon>Petrachloros</taxon>
        <taxon>Petrachloros mirabilis</taxon>
    </lineage>
</organism>
<proteinExistence type="inferred from homology"/>
<comment type="subcellular location">
    <subcellularLocation>
        <location evidence="1 7">Cell membrane</location>
        <topology evidence="1 7">Multi-pass membrane protein</topology>
    </subcellularLocation>
</comment>
<dbReference type="InterPro" id="IPR000515">
    <property type="entry name" value="MetI-like"/>
</dbReference>
<feature type="transmembrane region" description="Helical" evidence="7">
    <location>
        <begin position="365"/>
        <end position="383"/>
    </location>
</feature>
<dbReference type="EMBL" id="WVIC01000001">
    <property type="protein sequence ID" value="NCJ04974.1"/>
    <property type="molecule type" value="Genomic_DNA"/>
</dbReference>
<comment type="similarity">
    <text evidence="7">Belongs to the binding-protein-dependent transport system permease family.</text>
</comment>
<evidence type="ECO:0000256" key="7">
    <source>
        <dbReference type="RuleBase" id="RU363032"/>
    </source>
</evidence>
<dbReference type="PROSITE" id="PS50928">
    <property type="entry name" value="ABC_TM1"/>
    <property type="match status" value="1"/>
</dbReference>
<sequence>MSPGAQRPTQRQLTVSQWLGQNLFATWSNTLLTLVCLAGLGLVGGMICRWLLLYADLAVISTNLRLFWVGRYPLAQTWRLWGILTIASGTLAISWTLLVSLQRRTLMAWIALGLVNGAFSLAGGLTWGIISGLCLWIVGGLSLGQFLRHRHPTLPWLWLLPVQWVLALVTTLWLLGGGWGLTPVSTAFWNGLLLTVLLAVISIGLSFPLGILLALGRRSSLPVIRGLCVIYIEGMRGLPLIGVLFMAQVMVPLVLPPSMQLDQVLRGIIGLTLFSAAYLAENVRGGLQSIPPGQTEAAQALGLSAPLVLGLIVLPQALRAVIPALVGQFIGLFKDTSLLAIVGLVELTRMGRSILAQPQFQGRYLEVYLFTGLIYWICCYGLSMGSRRIEAILKVGQR</sequence>
<dbReference type="GO" id="GO:0022857">
    <property type="term" value="F:transmembrane transporter activity"/>
    <property type="evidence" value="ECO:0007669"/>
    <property type="project" value="InterPro"/>
</dbReference>
<keyword evidence="10" id="KW-1185">Reference proteome</keyword>
<keyword evidence="4 7" id="KW-0812">Transmembrane</keyword>
<feature type="domain" description="ABC transmembrane type-1" evidence="8">
    <location>
        <begin position="192"/>
        <end position="386"/>
    </location>
</feature>
<gene>
    <name evidence="9" type="ORF">GS597_00235</name>
</gene>
<feature type="transmembrane region" description="Helical" evidence="7">
    <location>
        <begin position="154"/>
        <end position="175"/>
    </location>
</feature>
<keyword evidence="6 7" id="KW-0472">Membrane</keyword>
<keyword evidence="5 7" id="KW-1133">Transmembrane helix</keyword>
<evidence type="ECO:0000256" key="1">
    <source>
        <dbReference type="ARBA" id="ARBA00004651"/>
    </source>
</evidence>
<evidence type="ECO:0000256" key="4">
    <source>
        <dbReference type="ARBA" id="ARBA00022692"/>
    </source>
</evidence>
<feature type="transmembrane region" description="Helical" evidence="7">
    <location>
        <begin position="129"/>
        <end position="147"/>
    </location>
</feature>
<feature type="transmembrane region" description="Helical" evidence="7">
    <location>
        <begin position="80"/>
        <end position="99"/>
    </location>
</feature>